<gene>
    <name evidence="1" type="ORF">PSON_ATCC_30995.1.T4030001</name>
</gene>
<keyword evidence="2" id="KW-1185">Reference proteome</keyword>
<proteinExistence type="predicted"/>
<evidence type="ECO:0000313" key="2">
    <source>
        <dbReference type="Proteomes" id="UP000692954"/>
    </source>
</evidence>
<name>A0A8S1RQT3_9CILI</name>
<organism evidence="1 2">
    <name type="scientific">Paramecium sonneborni</name>
    <dbReference type="NCBI Taxonomy" id="65129"/>
    <lineage>
        <taxon>Eukaryota</taxon>
        <taxon>Sar</taxon>
        <taxon>Alveolata</taxon>
        <taxon>Ciliophora</taxon>
        <taxon>Intramacronucleata</taxon>
        <taxon>Oligohymenophorea</taxon>
        <taxon>Peniculida</taxon>
        <taxon>Parameciidae</taxon>
        <taxon>Paramecium</taxon>
    </lineage>
</organism>
<reference evidence="1" key="1">
    <citation type="submission" date="2021-01" db="EMBL/GenBank/DDBJ databases">
        <authorList>
            <consortium name="Genoscope - CEA"/>
            <person name="William W."/>
        </authorList>
    </citation>
    <scope>NUCLEOTIDE SEQUENCE</scope>
</reference>
<sequence length="111" mass="13174">MQITYRLQIIKINIQKLQQYHKILIIFLSLFYLNNKSSLNNESINEIHSKIKQMRYFKECTLKQNELATFSNILEITKNLKTKFPVCGADARPHTLFVYNPLLMKIVKLQN</sequence>
<protein>
    <submittedName>
        <fullName evidence="1">Uncharacterized protein</fullName>
    </submittedName>
</protein>
<evidence type="ECO:0000313" key="1">
    <source>
        <dbReference type="EMBL" id="CAD8131191.1"/>
    </source>
</evidence>
<dbReference type="AlphaFoldDB" id="A0A8S1RQT3"/>
<comment type="caution">
    <text evidence="1">The sequence shown here is derived from an EMBL/GenBank/DDBJ whole genome shotgun (WGS) entry which is preliminary data.</text>
</comment>
<dbReference type="EMBL" id="CAJJDN010000403">
    <property type="protein sequence ID" value="CAD8131191.1"/>
    <property type="molecule type" value="Genomic_DNA"/>
</dbReference>
<accession>A0A8S1RQT3</accession>
<dbReference type="Proteomes" id="UP000692954">
    <property type="component" value="Unassembled WGS sequence"/>
</dbReference>